<dbReference type="InterPro" id="IPR019734">
    <property type="entry name" value="TPR_rpt"/>
</dbReference>
<dbReference type="InterPro" id="IPR011990">
    <property type="entry name" value="TPR-like_helical_dom_sf"/>
</dbReference>
<feature type="signal peptide" evidence="2">
    <location>
        <begin position="1"/>
        <end position="19"/>
    </location>
</feature>
<sequence length="235" mass="26209">MKRLLTLFAFVLSVGYAQAQSADSTVQMDSKDKIALNIQDQASYQLAMRYNDPELAKSALYRLIVRNPENLRYQELLGSLYFELGQSTSAALVAIDILEVDDRNIGALEIAAYSLEQVGALDRALPHYESLHLLTGDNFSLYKSAFLQYSLKRYEEALNSTNMLIKNAKSDEKIGFPKSETENQEVSIKAAAINLKGMIYLDQGSKSEATTAFQEAIELDPTFDLAKENLKKAQS</sequence>
<dbReference type="Proteomes" id="UP000050421">
    <property type="component" value="Unassembled WGS sequence"/>
</dbReference>
<organism evidence="3 4">
    <name type="scientific">Algoriphagus marincola HL-49</name>
    <dbReference type="NCBI Taxonomy" id="1305737"/>
    <lineage>
        <taxon>Bacteria</taxon>
        <taxon>Pseudomonadati</taxon>
        <taxon>Bacteroidota</taxon>
        <taxon>Cytophagia</taxon>
        <taxon>Cytophagales</taxon>
        <taxon>Cyclobacteriaceae</taxon>
        <taxon>Algoriphagus</taxon>
    </lineage>
</organism>
<evidence type="ECO:0000256" key="1">
    <source>
        <dbReference type="PROSITE-ProRule" id="PRU00339"/>
    </source>
</evidence>
<dbReference type="Pfam" id="PF13181">
    <property type="entry name" value="TPR_8"/>
    <property type="match status" value="1"/>
</dbReference>
<dbReference type="SMART" id="SM00028">
    <property type="entry name" value="TPR"/>
    <property type="match status" value="2"/>
</dbReference>
<dbReference type="STRING" id="1305737.GCA_000526355_00291"/>
<dbReference type="Pfam" id="PF13432">
    <property type="entry name" value="TPR_16"/>
    <property type="match status" value="1"/>
</dbReference>
<dbReference type="AlphaFoldDB" id="A0A0N8KHF4"/>
<proteinExistence type="predicted"/>
<reference evidence="3 4" key="1">
    <citation type="submission" date="2015-09" db="EMBL/GenBank/DDBJ databases">
        <title>Identification and resolution of microdiversity through metagenomic sequencing of parallel consortia.</title>
        <authorList>
            <person name="Nelson W.C."/>
            <person name="Romine M.F."/>
            <person name="Lindemann S.R."/>
        </authorList>
    </citation>
    <scope>NUCLEOTIDE SEQUENCE [LARGE SCALE GENOMIC DNA]</scope>
    <source>
        <strain evidence="3">HL-49</strain>
    </source>
</reference>
<comment type="caution">
    <text evidence="3">The sequence shown here is derived from an EMBL/GenBank/DDBJ whole genome shotgun (WGS) entry which is preliminary data.</text>
</comment>
<evidence type="ECO:0000313" key="3">
    <source>
        <dbReference type="EMBL" id="KPQ19586.1"/>
    </source>
</evidence>
<dbReference type="EMBL" id="LJXT01000007">
    <property type="protein sequence ID" value="KPQ19586.1"/>
    <property type="molecule type" value="Genomic_DNA"/>
</dbReference>
<dbReference type="OrthoDB" id="978953at2"/>
<dbReference type="Gene3D" id="1.25.40.10">
    <property type="entry name" value="Tetratricopeptide repeat domain"/>
    <property type="match status" value="2"/>
</dbReference>
<name>A0A0N8KHF4_9BACT</name>
<feature type="repeat" description="TPR" evidence="1">
    <location>
        <begin position="190"/>
        <end position="223"/>
    </location>
</feature>
<evidence type="ECO:0000313" key="4">
    <source>
        <dbReference type="Proteomes" id="UP000050421"/>
    </source>
</evidence>
<dbReference type="SUPFAM" id="SSF48452">
    <property type="entry name" value="TPR-like"/>
    <property type="match status" value="1"/>
</dbReference>
<dbReference type="eggNOG" id="COG0457">
    <property type="taxonomic scope" value="Bacteria"/>
</dbReference>
<dbReference type="PROSITE" id="PS50005">
    <property type="entry name" value="TPR"/>
    <property type="match status" value="1"/>
</dbReference>
<protein>
    <submittedName>
        <fullName evidence="3">Tetratricopeptide repeat</fullName>
    </submittedName>
</protein>
<feature type="chain" id="PRO_5006027960" evidence="2">
    <location>
        <begin position="20"/>
        <end position="235"/>
    </location>
</feature>
<keyword evidence="2" id="KW-0732">Signal</keyword>
<evidence type="ECO:0000256" key="2">
    <source>
        <dbReference type="SAM" id="SignalP"/>
    </source>
</evidence>
<gene>
    <name evidence="3" type="ORF">HLUCCX10_01935</name>
</gene>
<dbReference type="Pfam" id="PF13174">
    <property type="entry name" value="TPR_6"/>
    <property type="match status" value="1"/>
</dbReference>
<accession>A0A0N8KHF4</accession>
<keyword evidence="1" id="KW-0802">TPR repeat</keyword>
<dbReference type="PATRIC" id="fig|1305737.6.peg.1045"/>